<feature type="compositionally biased region" description="Gly residues" evidence="1">
    <location>
        <begin position="278"/>
        <end position="299"/>
    </location>
</feature>
<organism evidence="3 4">
    <name type="scientific">Lolium multiflorum</name>
    <name type="common">Italian ryegrass</name>
    <name type="synonym">Lolium perenne subsp. multiflorum</name>
    <dbReference type="NCBI Taxonomy" id="4521"/>
    <lineage>
        <taxon>Eukaryota</taxon>
        <taxon>Viridiplantae</taxon>
        <taxon>Streptophyta</taxon>
        <taxon>Embryophyta</taxon>
        <taxon>Tracheophyta</taxon>
        <taxon>Spermatophyta</taxon>
        <taxon>Magnoliopsida</taxon>
        <taxon>Liliopsida</taxon>
        <taxon>Poales</taxon>
        <taxon>Poaceae</taxon>
        <taxon>BOP clade</taxon>
        <taxon>Pooideae</taxon>
        <taxon>Poodae</taxon>
        <taxon>Poeae</taxon>
        <taxon>Poeae Chloroplast Group 2 (Poeae type)</taxon>
        <taxon>Loliodinae</taxon>
        <taxon>Loliinae</taxon>
        <taxon>Lolium</taxon>
    </lineage>
</organism>
<feature type="region of interest" description="Disordered" evidence="1">
    <location>
        <begin position="391"/>
        <end position="451"/>
    </location>
</feature>
<feature type="region of interest" description="Disordered" evidence="1">
    <location>
        <begin position="262"/>
        <end position="302"/>
    </location>
</feature>
<name>A0AAD8VTK4_LOLMU</name>
<feature type="compositionally biased region" description="Low complexity" evidence="1">
    <location>
        <begin position="433"/>
        <end position="444"/>
    </location>
</feature>
<proteinExistence type="predicted"/>
<accession>A0AAD8VTK4</accession>
<feature type="domain" description="Zinc knuckle CX2CX4HX4C" evidence="2">
    <location>
        <begin position="190"/>
        <end position="235"/>
    </location>
</feature>
<evidence type="ECO:0000256" key="1">
    <source>
        <dbReference type="SAM" id="MobiDB-lite"/>
    </source>
</evidence>
<keyword evidence="4" id="KW-1185">Reference proteome</keyword>
<dbReference type="EMBL" id="JAUUTY010000006">
    <property type="protein sequence ID" value="KAK1616368.1"/>
    <property type="molecule type" value="Genomic_DNA"/>
</dbReference>
<evidence type="ECO:0000313" key="3">
    <source>
        <dbReference type="EMBL" id="KAK1616368.1"/>
    </source>
</evidence>
<evidence type="ECO:0000259" key="2">
    <source>
        <dbReference type="Pfam" id="PF14392"/>
    </source>
</evidence>
<comment type="caution">
    <text evidence="3">The sequence shown here is derived from an EMBL/GenBank/DDBJ whole genome shotgun (WGS) entry which is preliminary data.</text>
</comment>
<protein>
    <recommendedName>
        <fullName evidence="2">Zinc knuckle CX2CX4HX4C domain-containing protein</fullName>
    </recommendedName>
</protein>
<dbReference type="Proteomes" id="UP001231189">
    <property type="component" value="Unassembled WGS sequence"/>
</dbReference>
<sequence length="451" mass="49438">MASSTSSTSATGGATGKQSEQIDDMLHRLGIEEDEFDDLIFEEEEDAAKDGLKWMALAKVHTTNIFSPQAFEQNMRVAWSPAKEVQFNHLEDNLFTVQCFCLGDWLKVEKGGPWLFRQFVVSIEPYDGFAPPETVDLNHFTTWIQIHKVPVGYRKDSIIKNLTEKKVGKVTETQLDVKGAGNFVRAKVRLDVRKPLARFVSMSRGGEREIYPLKYEKMPRFCGACGYIGHTHLECGTGEFDEDKLKWGDFLKADRESWHNRSFGGSRGGARDARGSWDSGGRGNFGGRGRDGMTGGRGHGPQPSWRFNALAYADGRVLLDGTNGTRNPAATNQNEEKEEDDTGTSPSKTAAMETDIVIPETGAKRQLNLGEEMTGNPIRDDQIGEAAMITDGTVPTVEGVSTELPQGSANGQLGVPTGVPENERNKRTKRDGANSSSLGSAGSLEEPVRSQ</sequence>
<dbReference type="PANTHER" id="PTHR31286">
    <property type="entry name" value="GLYCINE-RICH CELL WALL STRUCTURAL PROTEIN 1.8-LIKE"/>
    <property type="match status" value="1"/>
</dbReference>
<reference evidence="3" key="1">
    <citation type="submission" date="2023-07" db="EMBL/GenBank/DDBJ databases">
        <title>A chromosome-level genome assembly of Lolium multiflorum.</title>
        <authorList>
            <person name="Chen Y."/>
            <person name="Copetti D."/>
            <person name="Kolliker R."/>
            <person name="Studer B."/>
        </authorList>
    </citation>
    <scope>NUCLEOTIDE SEQUENCE</scope>
    <source>
        <strain evidence="3">02402/16</strain>
        <tissue evidence="3">Leaf</tissue>
    </source>
</reference>
<feature type="compositionally biased region" description="Polar residues" evidence="1">
    <location>
        <begin position="322"/>
        <end position="333"/>
    </location>
</feature>
<dbReference type="Pfam" id="PF14392">
    <property type="entry name" value="zf-CCHC_4"/>
    <property type="match status" value="1"/>
</dbReference>
<dbReference type="AlphaFoldDB" id="A0AAD8VTK4"/>
<dbReference type="InterPro" id="IPR025836">
    <property type="entry name" value="Zn_knuckle_CX2CX4HX4C"/>
</dbReference>
<feature type="region of interest" description="Disordered" evidence="1">
    <location>
        <begin position="319"/>
        <end position="354"/>
    </location>
</feature>
<dbReference type="InterPro" id="IPR040256">
    <property type="entry name" value="At4g02000-like"/>
</dbReference>
<dbReference type="PANTHER" id="PTHR31286:SF167">
    <property type="entry name" value="OS09G0268800 PROTEIN"/>
    <property type="match status" value="1"/>
</dbReference>
<gene>
    <name evidence="3" type="ORF">QYE76_021885</name>
</gene>
<evidence type="ECO:0000313" key="4">
    <source>
        <dbReference type="Proteomes" id="UP001231189"/>
    </source>
</evidence>